<dbReference type="Pfam" id="PF16481">
    <property type="entry name" value="DUF5058"/>
    <property type="match status" value="1"/>
</dbReference>
<feature type="transmembrane region" description="Helical" evidence="1">
    <location>
        <begin position="12"/>
        <end position="32"/>
    </location>
</feature>
<proteinExistence type="predicted"/>
<dbReference type="InterPro" id="IPR032479">
    <property type="entry name" value="DUF5058"/>
</dbReference>
<accession>A0A9D1IDV7</accession>
<feature type="transmembrane region" description="Helical" evidence="1">
    <location>
        <begin position="161"/>
        <end position="180"/>
    </location>
</feature>
<organism evidence="2 3">
    <name type="scientific">Candidatus Fimenecus excrementigallinarum</name>
    <dbReference type="NCBI Taxonomy" id="2840816"/>
    <lineage>
        <taxon>Bacteria</taxon>
        <taxon>Bacillati</taxon>
        <taxon>Bacillota</taxon>
        <taxon>Clostridia</taxon>
        <taxon>Candidatus Fimenecus</taxon>
    </lineage>
</organism>
<evidence type="ECO:0000256" key="1">
    <source>
        <dbReference type="SAM" id="Phobius"/>
    </source>
</evidence>
<protein>
    <submittedName>
        <fullName evidence="2">DUF5058 family protein</fullName>
    </submittedName>
</protein>
<feature type="transmembrane region" description="Helical" evidence="1">
    <location>
        <begin position="121"/>
        <end position="141"/>
    </location>
</feature>
<gene>
    <name evidence="2" type="ORF">IAC53_03365</name>
</gene>
<reference evidence="2" key="2">
    <citation type="journal article" date="2021" name="PeerJ">
        <title>Extensive microbial diversity within the chicken gut microbiome revealed by metagenomics and culture.</title>
        <authorList>
            <person name="Gilroy R."/>
            <person name="Ravi A."/>
            <person name="Getino M."/>
            <person name="Pursley I."/>
            <person name="Horton D.L."/>
            <person name="Alikhan N.F."/>
            <person name="Baker D."/>
            <person name="Gharbi K."/>
            <person name="Hall N."/>
            <person name="Watson M."/>
            <person name="Adriaenssens E.M."/>
            <person name="Foster-Nyarko E."/>
            <person name="Jarju S."/>
            <person name="Secka A."/>
            <person name="Antonio M."/>
            <person name="Oren A."/>
            <person name="Chaudhuri R.R."/>
            <person name="La Ragione R."/>
            <person name="Hildebrand F."/>
            <person name="Pallen M.J."/>
        </authorList>
    </citation>
    <scope>NUCLEOTIDE SEQUENCE</scope>
    <source>
        <strain evidence="2">ChiGjej1B1-19959</strain>
    </source>
</reference>
<sequence length="256" mass="27202">MDFKSDVFMYALGFGIVAFVIAQSVFFLVRAWKRAKALGLDTSSLKKTVTSSALFTVAPALAILATVLTLSGALGLVLPWIRLTVIGAITYEVPAAEAAIDAFGNTAGLSQEVTDPAMFSAVAWVMTLGSIMPLILVPFLLKKIQKGMSKAVAKNGKWADVMSAAAFIGLISAFIGRAIAGKGEESIVGDGAGVLSLCALISSMIFMLILQSIANRFNVKWLQPFAMPFSMLLAMGVVMLVAQILPPEIAFFEWRG</sequence>
<evidence type="ECO:0000313" key="2">
    <source>
        <dbReference type="EMBL" id="HIU35630.1"/>
    </source>
</evidence>
<evidence type="ECO:0000313" key="3">
    <source>
        <dbReference type="Proteomes" id="UP000824071"/>
    </source>
</evidence>
<reference evidence="2" key="1">
    <citation type="submission" date="2020-10" db="EMBL/GenBank/DDBJ databases">
        <authorList>
            <person name="Gilroy R."/>
        </authorList>
    </citation>
    <scope>NUCLEOTIDE SEQUENCE</scope>
    <source>
        <strain evidence="2">ChiGjej1B1-19959</strain>
    </source>
</reference>
<keyword evidence="1" id="KW-1133">Transmembrane helix</keyword>
<comment type="caution">
    <text evidence="2">The sequence shown here is derived from an EMBL/GenBank/DDBJ whole genome shotgun (WGS) entry which is preliminary data.</text>
</comment>
<feature type="transmembrane region" description="Helical" evidence="1">
    <location>
        <begin position="53"/>
        <end position="81"/>
    </location>
</feature>
<dbReference type="EMBL" id="DVMW01000024">
    <property type="protein sequence ID" value="HIU35630.1"/>
    <property type="molecule type" value="Genomic_DNA"/>
</dbReference>
<keyword evidence="1" id="KW-0472">Membrane</keyword>
<feature type="transmembrane region" description="Helical" evidence="1">
    <location>
        <begin position="225"/>
        <end position="245"/>
    </location>
</feature>
<dbReference type="Proteomes" id="UP000824071">
    <property type="component" value="Unassembled WGS sequence"/>
</dbReference>
<dbReference type="AlphaFoldDB" id="A0A9D1IDV7"/>
<name>A0A9D1IDV7_9FIRM</name>
<keyword evidence="1" id="KW-0812">Transmembrane</keyword>
<feature type="transmembrane region" description="Helical" evidence="1">
    <location>
        <begin position="192"/>
        <end position="213"/>
    </location>
</feature>